<keyword evidence="4" id="KW-1185">Reference proteome</keyword>
<dbReference type="Proteomes" id="UP000217289">
    <property type="component" value="Chromosome"/>
</dbReference>
<evidence type="ECO:0000256" key="1">
    <source>
        <dbReference type="ARBA" id="ARBA00022729"/>
    </source>
</evidence>
<evidence type="ECO:0000256" key="2">
    <source>
        <dbReference type="SAM" id="MobiDB-lite"/>
    </source>
</evidence>
<protein>
    <recommendedName>
        <fullName evidence="5">VCBS repeat-containing protein</fullName>
    </recommendedName>
</protein>
<organism evidence="3 4">
    <name type="scientific">Melittangium boletus DSM 14713</name>
    <dbReference type="NCBI Taxonomy" id="1294270"/>
    <lineage>
        <taxon>Bacteria</taxon>
        <taxon>Pseudomonadati</taxon>
        <taxon>Myxococcota</taxon>
        <taxon>Myxococcia</taxon>
        <taxon>Myxococcales</taxon>
        <taxon>Cystobacterineae</taxon>
        <taxon>Archangiaceae</taxon>
        <taxon>Melittangium</taxon>
    </lineage>
</organism>
<dbReference type="EMBL" id="CP022163">
    <property type="protein sequence ID" value="ATB34298.1"/>
    <property type="molecule type" value="Genomic_DNA"/>
</dbReference>
<reference evidence="3 4" key="1">
    <citation type="submission" date="2017-06" db="EMBL/GenBank/DDBJ databases">
        <authorList>
            <person name="Kim H.J."/>
            <person name="Triplett B.A."/>
        </authorList>
    </citation>
    <scope>NUCLEOTIDE SEQUENCE [LARGE SCALE GENOMIC DNA]</scope>
    <source>
        <strain evidence="3 4">DSM 14713</strain>
    </source>
</reference>
<dbReference type="PROSITE" id="PS51257">
    <property type="entry name" value="PROKAR_LIPOPROTEIN"/>
    <property type="match status" value="1"/>
</dbReference>
<dbReference type="Pfam" id="PF13517">
    <property type="entry name" value="FG-GAP_3"/>
    <property type="match status" value="3"/>
</dbReference>
<dbReference type="KEGG" id="mbd:MEBOL_007799"/>
<accession>A0A250ISQ7</accession>
<evidence type="ECO:0000313" key="3">
    <source>
        <dbReference type="EMBL" id="ATB34298.1"/>
    </source>
</evidence>
<dbReference type="PANTHER" id="PTHR46580">
    <property type="entry name" value="SENSOR KINASE-RELATED"/>
    <property type="match status" value="1"/>
</dbReference>
<keyword evidence="1" id="KW-0732">Signal</keyword>
<dbReference type="AlphaFoldDB" id="A0A250ISQ7"/>
<dbReference type="RefSeq" id="WP_170115681.1">
    <property type="nucleotide sequence ID" value="NZ_CP022163.1"/>
</dbReference>
<dbReference type="InterPro" id="IPR013517">
    <property type="entry name" value="FG-GAP"/>
</dbReference>
<dbReference type="SUPFAM" id="SSF69318">
    <property type="entry name" value="Integrin alpha N-terminal domain"/>
    <property type="match status" value="2"/>
</dbReference>
<dbReference type="Pfam" id="PF01839">
    <property type="entry name" value="FG-GAP"/>
    <property type="match status" value="2"/>
</dbReference>
<name>A0A250ISQ7_9BACT</name>
<proteinExistence type="predicted"/>
<gene>
    <name evidence="3" type="ORF">MEBOL_007799</name>
</gene>
<dbReference type="Gene3D" id="2.130.10.130">
    <property type="entry name" value="Integrin alpha, N-terminal"/>
    <property type="match status" value="3"/>
</dbReference>
<dbReference type="PANTHER" id="PTHR46580:SF4">
    <property type="entry name" value="ATP_GTP-BINDING PROTEIN"/>
    <property type="match status" value="1"/>
</dbReference>
<evidence type="ECO:0008006" key="5">
    <source>
        <dbReference type="Google" id="ProtNLM"/>
    </source>
</evidence>
<sequence>MKRRDWGAWTRVGLLGAGLSVGCWEASTRNEPPVAVPEPNGSGTQPPPSMEEVRRPWLRASFHGGVSPEGLAVGDFNGDGVPDVAVNAEGRNFQSPYVTRKGRFHVLLNDGRGGLVTRADGGLRLESSSGRVVVGDVDGDGHLDVVLGTRFGAQVLLGRGDGSFLPSSQPSVGEGSVSSLGLRTDGAEGGSALWFATGPFDWVLPVEAPDFLLARHSGSGRFESIPVPLPGMRLGSADAPEEPRAVVADFNEDGLLDVVFNLERAQADWRAHVFLGTPSGSLEPSGSLRPFHSFHSLDTADFNRDGHEDVIAADTERLWVFLGEGGGRFFEPFSLRLDAEVGEIAVVDLDADGFADVVALHRAEASVSLLKGRGDGALVSLGRMAVGRAPSAAATADLDGDGRPELLVAEAEDNTVSVYAVPEQPLLTPPMPMACPVVAASGERSSPPSVPPLVTVETGRASFMGVVGDFEGHGRPGLALALRERGIRLVLSSEAGAFTFRDIASELTVVSLTAGDFDGDGRADLASVSQDPRRADRVYSKDLWWNDAEAPFARHQEQGRSLSSGEVLAGDFNRDGRVDLVMTTSGRYSGGVRLTNRGGGEFKVDSLMEHNPSMEDYHSTVDGRPLAGDFNGDGTLDILHQTLGLNLNPTASDGSTLPGLGFWDGLPEHGFRGVADVDGDGLADVISQGRAPGQWTMLGGDGHGSLRAPMTCELPVGATVLAWEDLDGDGLTDVVTTSEDGTGLWVVLREARDTWGSPRPYSPGGDVAWVKSVDLLGDARAEFAVMLRSGRLLVFPPFTDAP</sequence>
<evidence type="ECO:0000313" key="4">
    <source>
        <dbReference type="Proteomes" id="UP000217289"/>
    </source>
</evidence>
<feature type="region of interest" description="Disordered" evidence="2">
    <location>
        <begin position="29"/>
        <end position="51"/>
    </location>
</feature>
<dbReference type="InterPro" id="IPR028994">
    <property type="entry name" value="Integrin_alpha_N"/>
</dbReference>